<dbReference type="HAMAP" id="MF_01543">
    <property type="entry name" value="FTHFS"/>
    <property type="match status" value="1"/>
</dbReference>
<reference evidence="7" key="1">
    <citation type="journal article" date="2022" name="bioRxiv">
        <title>Genomics of Preaxostyla Flagellates Illuminates Evolutionary Transitions and the Path Towards Mitochondrial Loss.</title>
        <authorList>
            <person name="Novak L.V.F."/>
            <person name="Treitli S.C."/>
            <person name="Pyrih J."/>
            <person name="Halakuc P."/>
            <person name="Pipaliya S.V."/>
            <person name="Vacek V."/>
            <person name="Brzon O."/>
            <person name="Soukal P."/>
            <person name="Eme L."/>
            <person name="Dacks J.B."/>
            <person name="Karnkowska A."/>
            <person name="Elias M."/>
            <person name="Hampl V."/>
        </authorList>
    </citation>
    <scope>NUCLEOTIDE SEQUENCE</scope>
    <source>
        <strain evidence="7">RCP-MX</strain>
    </source>
</reference>
<keyword evidence="6" id="KW-0067">ATP-binding</keyword>
<dbReference type="InterPro" id="IPR027417">
    <property type="entry name" value="P-loop_NTPase"/>
</dbReference>
<dbReference type="Pfam" id="PF01268">
    <property type="entry name" value="FTHFS"/>
    <property type="match status" value="2"/>
</dbReference>
<dbReference type="Proteomes" id="UP001141327">
    <property type="component" value="Unassembled WGS sequence"/>
</dbReference>
<keyword evidence="8" id="KW-1185">Reference proteome</keyword>
<evidence type="ECO:0000313" key="8">
    <source>
        <dbReference type="Proteomes" id="UP001141327"/>
    </source>
</evidence>
<name>A0ABQ8ULD5_9EUKA</name>
<protein>
    <recommendedName>
        <fullName evidence="2">formate--tetrahydrofolate ligase</fullName>
        <ecNumber evidence="2">6.3.4.3</ecNumber>
    </recommendedName>
</protein>
<dbReference type="CDD" id="cd00477">
    <property type="entry name" value="FTHFS"/>
    <property type="match status" value="1"/>
</dbReference>
<gene>
    <name evidence="7" type="ORF">PAPYR_5119</name>
</gene>
<dbReference type="EMBL" id="JAPMOS010000023">
    <property type="protein sequence ID" value="KAJ4459063.1"/>
    <property type="molecule type" value="Genomic_DNA"/>
</dbReference>
<dbReference type="SUPFAM" id="SSF52540">
    <property type="entry name" value="P-loop containing nucleoside triphosphate hydrolases"/>
    <property type="match status" value="2"/>
</dbReference>
<comment type="pathway">
    <text evidence="1">One-carbon metabolism; tetrahydrofolate interconversion.</text>
</comment>
<evidence type="ECO:0000256" key="4">
    <source>
        <dbReference type="ARBA" id="ARBA00022598"/>
    </source>
</evidence>
<evidence type="ECO:0000256" key="5">
    <source>
        <dbReference type="ARBA" id="ARBA00022741"/>
    </source>
</evidence>
<dbReference type="Gene3D" id="1.10.8.770">
    <property type="match status" value="1"/>
</dbReference>
<dbReference type="PROSITE" id="PS00721">
    <property type="entry name" value="FTHFS_1"/>
    <property type="match status" value="1"/>
</dbReference>
<keyword evidence="4 7" id="KW-0436">Ligase</keyword>
<evidence type="ECO:0000256" key="2">
    <source>
        <dbReference type="ARBA" id="ARBA00012295"/>
    </source>
</evidence>
<evidence type="ECO:0000313" key="7">
    <source>
        <dbReference type="EMBL" id="KAJ4459063.1"/>
    </source>
</evidence>
<dbReference type="InterPro" id="IPR000559">
    <property type="entry name" value="Formate_THF_ligase"/>
</dbReference>
<proteinExistence type="inferred from homology"/>
<sequence length="684" mass="72873">MLQFWHLARSASTQPPDVVISQSAKLLPIQTVAKNIGLLDEEILPHGSTVAKVKLDVLKRLADRPNGNYVDVTAISPTPLGEGKTTTTIGLSQALGAHLKKKVMTVIRQPSQGPTFGIKGGAAGGGYSQIVPMEDINIHLTGDFHAVTAANNLLAAAIDARMIHEAGATDEQLFNRLVPEGRPFTLPMLRRLGQLGLAGRTRDQLSPAERARYARLDIDPASVTWTRVMDTSDRFLRDIEIGRDPEARAKGCARQTAFQITTASECMAILALATSLADLRERLGRIVVGVSRSGRMVTADDLGVAGAMAVLMKESARTATMHPHAPPGTAMHRHAPPCTAPACCSRVVERFHDHQGPGGRLGGRRSTIMPNLMQTLEGTPAMVHAGPFANIAHGNSSVVGDLVGLKLVGRDGYLVTESGFGADCGMEKFFDIKCRMSGLRPQAVVLVATVRGLKHQGGGPPVVAGQRLPKAYTSEDLGLLRRGLCNLERHVRNATLFGVPTLVAINYFPTDTPAEIELVRKAALAAGATDAVVGRHFSQGGAGAVELAEATVAACRRPSRFEYLYPLEMGIKEKIHTIATRIYGARDVKFAPAAERKVALYDRLGLAGLPVCMAKTQYSFSHDPALKGAPSGYTLPVRDLTAAVGAGFLIPVLGAMQTMPGLPTRPAFYNIDLDPATGRVVGLN</sequence>
<accession>A0ABQ8ULD5</accession>
<dbReference type="Gene3D" id="3.40.50.300">
    <property type="entry name" value="P-loop containing nucleotide triphosphate hydrolases"/>
    <property type="match status" value="2"/>
</dbReference>
<keyword evidence="5" id="KW-0547">Nucleotide-binding</keyword>
<dbReference type="EC" id="6.3.4.3" evidence="2"/>
<comment type="caution">
    <text evidence="7">The sequence shown here is derived from an EMBL/GenBank/DDBJ whole genome shotgun (WGS) entry which is preliminary data.</text>
</comment>
<evidence type="ECO:0000256" key="6">
    <source>
        <dbReference type="ARBA" id="ARBA00022840"/>
    </source>
</evidence>
<dbReference type="InterPro" id="IPR020628">
    <property type="entry name" value="Formate_THF_ligase_CS"/>
</dbReference>
<dbReference type="Gene3D" id="3.10.410.10">
    <property type="entry name" value="Formyltetrahydrofolate synthetase, domain 3"/>
    <property type="match status" value="1"/>
</dbReference>
<dbReference type="GO" id="GO:0016874">
    <property type="term" value="F:ligase activity"/>
    <property type="evidence" value="ECO:0007669"/>
    <property type="project" value="UniProtKB-KW"/>
</dbReference>
<evidence type="ECO:0000256" key="3">
    <source>
        <dbReference type="ARBA" id="ARBA00022563"/>
    </source>
</evidence>
<organism evidence="7 8">
    <name type="scientific">Paratrimastix pyriformis</name>
    <dbReference type="NCBI Taxonomy" id="342808"/>
    <lineage>
        <taxon>Eukaryota</taxon>
        <taxon>Metamonada</taxon>
        <taxon>Preaxostyla</taxon>
        <taxon>Paratrimastigidae</taxon>
        <taxon>Paratrimastix</taxon>
    </lineage>
</organism>
<keyword evidence="3" id="KW-0554">One-carbon metabolism</keyword>
<evidence type="ECO:0000256" key="1">
    <source>
        <dbReference type="ARBA" id="ARBA00004777"/>
    </source>
</evidence>